<dbReference type="GO" id="GO:0005737">
    <property type="term" value="C:cytoplasm"/>
    <property type="evidence" value="ECO:0007669"/>
    <property type="project" value="UniProtKB-ARBA"/>
</dbReference>
<evidence type="ECO:0000256" key="1">
    <source>
        <dbReference type="ARBA" id="ARBA00006471"/>
    </source>
</evidence>
<dbReference type="Gene3D" id="3.30.1370.30">
    <property type="match status" value="1"/>
</dbReference>
<dbReference type="PROSITE" id="PS00053">
    <property type="entry name" value="RIBOSOMAL_S8"/>
    <property type="match status" value="1"/>
</dbReference>
<dbReference type="GO" id="GO:0006412">
    <property type="term" value="P:translation"/>
    <property type="evidence" value="ECO:0007669"/>
    <property type="project" value="UniProtKB-UniRule"/>
</dbReference>
<dbReference type="InterPro" id="IPR035987">
    <property type="entry name" value="Ribosomal_uS8_sf"/>
</dbReference>
<dbReference type="GO" id="GO:0005840">
    <property type="term" value="C:ribosome"/>
    <property type="evidence" value="ECO:0007669"/>
    <property type="project" value="UniProtKB-KW"/>
</dbReference>
<gene>
    <name evidence="7" type="primary">rpsH</name>
    <name evidence="9" type="ORF">A3B10_03315</name>
</gene>
<dbReference type="PANTHER" id="PTHR11758">
    <property type="entry name" value="40S RIBOSOMAL PROTEIN S15A"/>
    <property type="match status" value="1"/>
</dbReference>
<evidence type="ECO:0000256" key="6">
    <source>
        <dbReference type="ARBA" id="ARBA00035258"/>
    </source>
</evidence>
<dbReference type="InterPro" id="IPR000630">
    <property type="entry name" value="Ribosomal_uS8"/>
</dbReference>
<dbReference type="Gene3D" id="3.30.1490.10">
    <property type="match status" value="1"/>
</dbReference>
<comment type="function">
    <text evidence="7">One of the primary rRNA binding proteins, it binds directly to 16S rRNA central domain where it helps coordinate assembly of the platform of the 30S subunit.</text>
</comment>
<comment type="subunit">
    <text evidence="7">Part of the 30S ribosomal subunit. Contacts proteins S5 and S12.</text>
</comment>
<comment type="caution">
    <text evidence="9">The sequence shown here is derived from an EMBL/GenBank/DDBJ whole genome shotgun (WGS) entry which is preliminary data.</text>
</comment>
<dbReference type="GO" id="GO:0003735">
    <property type="term" value="F:structural constituent of ribosome"/>
    <property type="evidence" value="ECO:0007669"/>
    <property type="project" value="InterPro"/>
</dbReference>
<dbReference type="Proteomes" id="UP000177281">
    <property type="component" value="Unassembled WGS sequence"/>
</dbReference>
<evidence type="ECO:0000313" key="9">
    <source>
        <dbReference type="EMBL" id="OGE94796.1"/>
    </source>
</evidence>
<keyword evidence="2 7" id="KW-0699">rRNA-binding</keyword>
<dbReference type="HAMAP" id="MF_01302_B">
    <property type="entry name" value="Ribosomal_uS8_B"/>
    <property type="match status" value="1"/>
</dbReference>
<dbReference type="EMBL" id="MFFB01000007">
    <property type="protein sequence ID" value="OGE94796.1"/>
    <property type="molecule type" value="Genomic_DNA"/>
</dbReference>
<evidence type="ECO:0000256" key="2">
    <source>
        <dbReference type="ARBA" id="ARBA00022730"/>
    </source>
</evidence>
<dbReference type="SUPFAM" id="SSF56047">
    <property type="entry name" value="Ribosomal protein S8"/>
    <property type="match status" value="1"/>
</dbReference>
<dbReference type="NCBIfam" id="NF001109">
    <property type="entry name" value="PRK00136.1"/>
    <property type="match status" value="1"/>
</dbReference>
<evidence type="ECO:0000256" key="3">
    <source>
        <dbReference type="ARBA" id="ARBA00022884"/>
    </source>
</evidence>
<dbReference type="Pfam" id="PF00410">
    <property type="entry name" value="Ribosomal_S8"/>
    <property type="match status" value="1"/>
</dbReference>
<keyword evidence="5 7" id="KW-0687">Ribonucleoprotein</keyword>
<evidence type="ECO:0000256" key="8">
    <source>
        <dbReference type="RuleBase" id="RU003660"/>
    </source>
</evidence>
<evidence type="ECO:0000256" key="5">
    <source>
        <dbReference type="ARBA" id="ARBA00023274"/>
    </source>
</evidence>
<dbReference type="FunFam" id="3.30.1370.30:FF:000002">
    <property type="entry name" value="30S ribosomal protein S8"/>
    <property type="match status" value="1"/>
</dbReference>
<organism evidence="9 10">
    <name type="scientific">Candidatus Doudnabacteria bacterium RIFCSPLOWO2_01_FULL_44_21</name>
    <dbReference type="NCBI Taxonomy" id="1817841"/>
    <lineage>
        <taxon>Bacteria</taxon>
        <taxon>Candidatus Doudnaibacteriota</taxon>
    </lineage>
</organism>
<dbReference type="FunFam" id="3.30.1490.10:FF:000001">
    <property type="entry name" value="30S ribosomal protein S8"/>
    <property type="match status" value="1"/>
</dbReference>
<keyword evidence="4 7" id="KW-0689">Ribosomal protein</keyword>
<dbReference type="AlphaFoldDB" id="A0A1F5PY02"/>
<reference evidence="9 10" key="1">
    <citation type="journal article" date="2016" name="Nat. Commun.">
        <title>Thousands of microbial genomes shed light on interconnected biogeochemical processes in an aquifer system.</title>
        <authorList>
            <person name="Anantharaman K."/>
            <person name="Brown C.T."/>
            <person name="Hug L.A."/>
            <person name="Sharon I."/>
            <person name="Castelle C.J."/>
            <person name="Probst A.J."/>
            <person name="Thomas B.C."/>
            <person name="Singh A."/>
            <person name="Wilkins M.J."/>
            <person name="Karaoz U."/>
            <person name="Brodie E.L."/>
            <person name="Williams K.H."/>
            <person name="Hubbard S.S."/>
            <person name="Banfield J.F."/>
        </authorList>
    </citation>
    <scope>NUCLEOTIDE SEQUENCE [LARGE SCALE GENOMIC DNA]</scope>
</reference>
<comment type="similarity">
    <text evidence="1 7 8">Belongs to the universal ribosomal protein uS8 family.</text>
</comment>
<evidence type="ECO:0000256" key="4">
    <source>
        <dbReference type="ARBA" id="ARBA00022980"/>
    </source>
</evidence>
<accession>A0A1F5PY02</accession>
<sequence length="132" mass="14653">MTMTDTISDMLTRIRNALMAKKSEVVLPYSKFKDSLAKVLVSEGWLKSVEVKDVEGFKHLALELKYDPQGLPVISEIKRVSKPGQRIYASRLKVPKVLGGMGTTIVSTSKGLMTDKEARKNKVGGEVVCQIW</sequence>
<dbReference type="STRING" id="1817841.A3B10_03315"/>
<keyword evidence="3 7" id="KW-0694">RNA-binding</keyword>
<dbReference type="GO" id="GO:1990904">
    <property type="term" value="C:ribonucleoprotein complex"/>
    <property type="evidence" value="ECO:0007669"/>
    <property type="project" value="UniProtKB-KW"/>
</dbReference>
<dbReference type="InterPro" id="IPR047863">
    <property type="entry name" value="Ribosomal_uS8_CS"/>
</dbReference>
<dbReference type="GO" id="GO:0019843">
    <property type="term" value="F:rRNA binding"/>
    <property type="evidence" value="ECO:0007669"/>
    <property type="project" value="UniProtKB-UniRule"/>
</dbReference>
<evidence type="ECO:0000256" key="7">
    <source>
        <dbReference type="HAMAP-Rule" id="MF_01302"/>
    </source>
</evidence>
<name>A0A1F5PY02_9BACT</name>
<evidence type="ECO:0000313" key="10">
    <source>
        <dbReference type="Proteomes" id="UP000177281"/>
    </source>
</evidence>
<proteinExistence type="inferred from homology"/>
<protein>
    <recommendedName>
        <fullName evidence="6 7">Small ribosomal subunit protein uS8</fullName>
    </recommendedName>
</protein>